<sequence>MSEEASLDDFLGGESGEDAEAQQADAEAGEAAHTESGETDPAAAAETDGVEPATTTYAWDGAGAECGACGETVQRRWQQEGELVCVECKDWERA</sequence>
<dbReference type="RefSeq" id="WP_310898431.1">
    <property type="nucleotide sequence ID" value="NZ_JAMQOS010000001.1"/>
</dbReference>
<feature type="region of interest" description="Disordered" evidence="1">
    <location>
        <begin position="1"/>
        <end position="50"/>
    </location>
</feature>
<organism evidence="3 4">
    <name type="scientific">Haloarcula onubensis</name>
    <dbReference type="NCBI Taxonomy" id="2950539"/>
    <lineage>
        <taxon>Archaea</taxon>
        <taxon>Methanobacteriati</taxon>
        <taxon>Methanobacteriota</taxon>
        <taxon>Stenosarchaea group</taxon>
        <taxon>Halobacteria</taxon>
        <taxon>Halobacteriales</taxon>
        <taxon>Haloarculaceae</taxon>
        <taxon>Haloarcula</taxon>
    </lineage>
</organism>
<evidence type="ECO:0000259" key="2">
    <source>
        <dbReference type="Pfam" id="PF24458"/>
    </source>
</evidence>
<dbReference type="Pfam" id="PF24458">
    <property type="entry name" value="DUF7573"/>
    <property type="match status" value="1"/>
</dbReference>
<evidence type="ECO:0000313" key="3">
    <source>
        <dbReference type="EMBL" id="MDS0280583.1"/>
    </source>
</evidence>
<name>A0ABU2FIK7_9EURY</name>
<evidence type="ECO:0000313" key="4">
    <source>
        <dbReference type="Proteomes" id="UP001268864"/>
    </source>
</evidence>
<dbReference type="EMBL" id="JAMQOS010000001">
    <property type="protein sequence ID" value="MDS0280583.1"/>
    <property type="molecule type" value="Genomic_DNA"/>
</dbReference>
<dbReference type="InterPro" id="IPR055995">
    <property type="entry name" value="DUF7573"/>
</dbReference>
<evidence type="ECO:0000256" key="1">
    <source>
        <dbReference type="SAM" id="MobiDB-lite"/>
    </source>
</evidence>
<accession>A0ABU2FIK7</accession>
<comment type="caution">
    <text evidence="3">The sequence shown here is derived from an EMBL/GenBank/DDBJ whole genome shotgun (WGS) entry which is preliminary data.</text>
</comment>
<gene>
    <name evidence="3" type="ORF">NDI86_00510</name>
</gene>
<protein>
    <recommendedName>
        <fullName evidence="2">DUF7573 domain-containing protein</fullName>
    </recommendedName>
</protein>
<reference evidence="3 4" key="1">
    <citation type="submission" date="2022-06" db="EMBL/GenBank/DDBJ databases">
        <title>Halomicroarcula sp. a new haloarchaeum isolate from saline soil.</title>
        <authorList>
            <person name="Strakova D."/>
            <person name="Galisteo C."/>
            <person name="Sanchez-Porro C."/>
            <person name="Ventosa A."/>
        </authorList>
    </citation>
    <scope>NUCLEOTIDE SEQUENCE [LARGE SCALE GENOMIC DNA]</scope>
    <source>
        <strain evidence="3 4">S3CR25-11</strain>
    </source>
</reference>
<feature type="domain" description="DUF7573" evidence="2">
    <location>
        <begin position="53"/>
        <end position="91"/>
    </location>
</feature>
<keyword evidence="4" id="KW-1185">Reference proteome</keyword>
<dbReference type="Proteomes" id="UP001268864">
    <property type="component" value="Unassembled WGS sequence"/>
</dbReference>
<proteinExistence type="predicted"/>